<dbReference type="GO" id="GO:0015740">
    <property type="term" value="P:C4-dicarboxylate transport"/>
    <property type="evidence" value="ECO:0007669"/>
    <property type="project" value="TreeGrafter"/>
</dbReference>
<dbReference type="InterPro" id="IPR055348">
    <property type="entry name" value="DctQ"/>
</dbReference>
<evidence type="ECO:0000256" key="9">
    <source>
        <dbReference type="RuleBase" id="RU369079"/>
    </source>
</evidence>
<comment type="subunit">
    <text evidence="9">The complex comprises the extracytoplasmic solute receptor protein and the two transmembrane proteins.</text>
</comment>
<feature type="transmembrane region" description="Helical" evidence="9">
    <location>
        <begin position="12"/>
        <end position="34"/>
    </location>
</feature>
<name>A0A1Y6B4X0_9PROT</name>
<keyword evidence="6 9" id="KW-1133">Transmembrane helix</keyword>
<evidence type="ECO:0000313" key="11">
    <source>
        <dbReference type="EMBL" id="SME92270.1"/>
    </source>
</evidence>
<keyword evidence="7 9" id="KW-0472">Membrane</keyword>
<evidence type="ECO:0000256" key="5">
    <source>
        <dbReference type="ARBA" id="ARBA00022692"/>
    </source>
</evidence>
<feature type="transmembrane region" description="Helical" evidence="9">
    <location>
        <begin position="46"/>
        <end position="64"/>
    </location>
</feature>
<dbReference type="InterPro" id="IPR007387">
    <property type="entry name" value="TRAP_DctQ"/>
</dbReference>
<evidence type="ECO:0000256" key="4">
    <source>
        <dbReference type="ARBA" id="ARBA00022519"/>
    </source>
</evidence>
<keyword evidence="3" id="KW-1003">Cell membrane</keyword>
<dbReference type="Proteomes" id="UP000192917">
    <property type="component" value="Unassembled WGS sequence"/>
</dbReference>
<keyword evidence="12" id="KW-1185">Reference proteome</keyword>
<feature type="transmembrane region" description="Helical" evidence="9">
    <location>
        <begin position="126"/>
        <end position="145"/>
    </location>
</feature>
<dbReference type="PANTHER" id="PTHR35011">
    <property type="entry name" value="2,3-DIKETO-L-GULONATE TRAP TRANSPORTER SMALL PERMEASE PROTEIN YIAM"/>
    <property type="match status" value="1"/>
</dbReference>
<feature type="domain" description="Tripartite ATP-independent periplasmic transporters DctQ component" evidence="10">
    <location>
        <begin position="23"/>
        <end position="146"/>
    </location>
</feature>
<dbReference type="Pfam" id="PF04290">
    <property type="entry name" value="DctQ"/>
    <property type="match status" value="1"/>
</dbReference>
<keyword evidence="5 9" id="KW-0812">Transmembrane</keyword>
<dbReference type="RefSeq" id="WP_200808373.1">
    <property type="nucleotide sequence ID" value="NZ_FWZX01000001.1"/>
</dbReference>
<accession>A0A1Y6B4X0</accession>
<evidence type="ECO:0000256" key="8">
    <source>
        <dbReference type="ARBA" id="ARBA00038436"/>
    </source>
</evidence>
<dbReference type="AlphaFoldDB" id="A0A1Y6B4X0"/>
<evidence type="ECO:0000256" key="2">
    <source>
        <dbReference type="ARBA" id="ARBA00022448"/>
    </source>
</evidence>
<evidence type="ECO:0000313" key="12">
    <source>
        <dbReference type="Proteomes" id="UP000192917"/>
    </source>
</evidence>
<organism evidence="11 12">
    <name type="scientific">Tistlia consotensis USBA 355</name>
    <dbReference type="NCBI Taxonomy" id="560819"/>
    <lineage>
        <taxon>Bacteria</taxon>
        <taxon>Pseudomonadati</taxon>
        <taxon>Pseudomonadota</taxon>
        <taxon>Alphaproteobacteria</taxon>
        <taxon>Rhodospirillales</taxon>
        <taxon>Rhodovibrionaceae</taxon>
        <taxon>Tistlia</taxon>
    </lineage>
</organism>
<keyword evidence="2 9" id="KW-0813">Transport</keyword>
<proteinExistence type="inferred from homology"/>
<sequence>MGKIGRVLGGLLSWIVIALMVVLTVVVVVAVIYRKAGNSLSWYDEVASILLVWITYYGAALAALRRSHIGFDDVLRGLPPAARKVAVVLAEGLVVFFFGLLAWAGWQVLVVLEGMNLVSLTWVPVQFTQSVIPIGAVLFIVAELLSLPGYWRDVMAGRSTEHAVMSHGASPDGQGGR</sequence>
<feature type="transmembrane region" description="Helical" evidence="9">
    <location>
        <begin position="85"/>
        <end position="106"/>
    </location>
</feature>
<gene>
    <name evidence="11" type="ORF">SAMN05428998_101483</name>
</gene>
<comment type="function">
    <text evidence="9">Part of the tripartite ATP-independent periplasmic (TRAP) transport system.</text>
</comment>
<evidence type="ECO:0000256" key="7">
    <source>
        <dbReference type="ARBA" id="ARBA00023136"/>
    </source>
</evidence>
<evidence type="ECO:0000256" key="6">
    <source>
        <dbReference type="ARBA" id="ARBA00022989"/>
    </source>
</evidence>
<evidence type="ECO:0000259" key="10">
    <source>
        <dbReference type="Pfam" id="PF04290"/>
    </source>
</evidence>
<reference evidence="11 12" key="1">
    <citation type="submission" date="2017-04" db="EMBL/GenBank/DDBJ databases">
        <authorList>
            <person name="Afonso C.L."/>
            <person name="Miller P.J."/>
            <person name="Scott M.A."/>
            <person name="Spackman E."/>
            <person name="Goraichik I."/>
            <person name="Dimitrov K.M."/>
            <person name="Suarez D.L."/>
            <person name="Swayne D.E."/>
        </authorList>
    </citation>
    <scope>NUCLEOTIDE SEQUENCE [LARGE SCALE GENOMIC DNA]</scope>
    <source>
        <strain evidence="11 12">USBA 355</strain>
    </source>
</reference>
<evidence type="ECO:0000256" key="1">
    <source>
        <dbReference type="ARBA" id="ARBA00004429"/>
    </source>
</evidence>
<dbReference type="GO" id="GO:0022857">
    <property type="term" value="F:transmembrane transporter activity"/>
    <property type="evidence" value="ECO:0007669"/>
    <property type="project" value="UniProtKB-UniRule"/>
</dbReference>
<keyword evidence="4 9" id="KW-0997">Cell inner membrane</keyword>
<dbReference type="GO" id="GO:0005886">
    <property type="term" value="C:plasma membrane"/>
    <property type="evidence" value="ECO:0007669"/>
    <property type="project" value="UniProtKB-SubCell"/>
</dbReference>
<comment type="similarity">
    <text evidence="8 9">Belongs to the TRAP transporter small permease family.</text>
</comment>
<dbReference type="STRING" id="560819.SAMN05428998_101483"/>
<evidence type="ECO:0000256" key="3">
    <source>
        <dbReference type="ARBA" id="ARBA00022475"/>
    </source>
</evidence>
<dbReference type="PANTHER" id="PTHR35011:SF2">
    <property type="entry name" value="2,3-DIKETO-L-GULONATE TRAP TRANSPORTER SMALL PERMEASE PROTEIN YIAM"/>
    <property type="match status" value="1"/>
</dbReference>
<dbReference type="EMBL" id="FWZX01000001">
    <property type="protein sequence ID" value="SME92270.1"/>
    <property type="molecule type" value="Genomic_DNA"/>
</dbReference>
<comment type="subcellular location">
    <subcellularLocation>
        <location evidence="1 9">Cell inner membrane</location>
        <topology evidence="1 9">Multi-pass membrane protein</topology>
    </subcellularLocation>
</comment>
<protein>
    <recommendedName>
        <fullName evidence="9">TRAP transporter small permease protein</fullName>
    </recommendedName>
</protein>